<dbReference type="InterPro" id="IPR012675">
    <property type="entry name" value="Beta-grasp_dom_sf"/>
</dbReference>
<evidence type="ECO:0000256" key="5">
    <source>
        <dbReference type="ARBA" id="ARBA00023014"/>
    </source>
</evidence>
<dbReference type="PANTHER" id="PTHR23426:SF65">
    <property type="entry name" value="FERREDOXIN-2, MITOCHONDRIAL"/>
    <property type="match status" value="1"/>
</dbReference>
<dbReference type="InterPro" id="IPR001041">
    <property type="entry name" value="2Fe-2S_ferredoxin-type"/>
</dbReference>
<dbReference type="InterPro" id="IPR001055">
    <property type="entry name" value="Adrenodoxin-like"/>
</dbReference>
<dbReference type="CDD" id="cd00207">
    <property type="entry name" value="fer2"/>
    <property type="match status" value="1"/>
</dbReference>
<dbReference type="Pfam" id="PF00111">
    <property type="entry name" value="Fer2"/>
    <property type="match status" value="1"/>
</dbReference>
<keyword evidence="2" id="KW-0001">2Fe-2S</keyword>
<proteinExistence type="inferred from homology"/>
<evidence type="ECO:0000256" key="4">
    <source>
        <dbReference type="ARBA" id="ARBA00023004"/>
    </source>
</evidence>
<keyword evidence="9" id="KW-1185">Reference proteome</keyword>
<dbReference type="PANTHER" id="PTHR23426">
    <property type="entry name" value="FERREDOXIN/ADRENODOXIN"/>
    <property type="match status" value="1"/>
</dbReference>
<dbReference type="Proteomes" id="UP001597493">
    <property type="component" value="Unassembled WGS sequence"/>
</dbReference>
<keyword evidence="5" id="KW-0411">Iron-sulfur</keyword>
<dbReference type="EMBL" id="JBHUMY010000020">
    <property type="protein sequence ID" value="MFD2661978.1"/>
    <property type="molecule type" value="Genomic_DNA"/>
</dbReference>
<evidence type="ECO:0000313" key="8">
    <source>
        <dbReference type="EMBL" id="MFD2661978.1"/>
    </source>
</evidence>
<dbReference type="RefSeq" id="WP_379275606.1">
    <property type="nucleotide sequence ID" value="NZ_JBHUGT010000029.1"/>
</dbReference>
<name>A0ABW5QZL7_9BACL</name>
<comment type="caution">
    <text evidence="8">The sequence shown here is derived from an EMBL/GenBank/DDBJ whole genome shotgun (WGS) entry which is preliminary data.</text>
</comment>
<dbReference type="PROSITE" id="PS51085">
    <property type="entry name" value="2FE2S_FER_2"/>
    <property type="match status" value="1"/>
</dbReference>
<dbReference type="InterPro" id="IPR036010">
    <property type="entry name" value="2Fe-2S_ferredoxin-like_sf"/>
</dbReference>
<protein>
    <submittedName>
        <fullName evidence="8">2Fe-2S iron-sulfur cluster-binding protein</fullName>
    </submittedName>
</protein>
<dbReference type="Gene3D" id="3.10.20.30">
    <property type="match status" value="1"/>
</dbReference>
<reference evidence="9" key="1">
    <citation type="journal article" date="2019" name="Int. J. Syst. Evol. Microbiol.">
        <title>The Global Catalogue of Microorganisms (GCM) 10K type strain sequencing project: providing services to taxonomists for standard genome sequencing and annotation.</title>
        <authorList>
            <consortium name="The Broad Institute Genomics Platform"/>
            <consortium name="The Broad Institute Genome Sequencing Center for Infectious Disease"/>
            <person name="Wu L."/>
            <person name="Ma J."/>
        </authorList>
    </citation>
    <scope>NUCLEOTIDE SEQUENCE [LARGE SCALE GENOMIC DNA]</scope>
    <source>
        <strain evidence="9">TISTR 1827</strain>
    </source>
</reference>
<evidence type="ECO:0000256" key="2">
    <source>
        <dbReference type="ARBA" id="ARBA00022714"/>
    </source>
</evidence>
<evidence type="ECO:0000259" key="7">
    <source>
        <dbReference type="PROSITE" id="PS51085"/>
    </source>
</evidence>
<comment type="similarity">
    <text evidence="1">Belongs to the adrenodoxin/putidaredoxin family.</text>
</comment>
<gene>
    <name evidence="8" type="ORF">ACFSW5_17115</name>
</gene>
<comment type="cofactor">
    <cofactor evidence="6">
        <name>[2Fe-2S] cluster</name>
        <dbReference type="ChEBI" id="CHEBI:190135"/>
    </cofactor>
</comment>
<evidence type="ECO:0000256" key="6">
    <source>
        <dbReference type="ARBA" id="ARBA00034078"/>
    </source>
</evidence>
<accession>A0ABW5QZL7</accession>
<dbReference type="SUPFAM" id="SSF54292">
    <property type="entry name" value="2Fe-2S ferredoxin-like"/>
    <property type="match status" value="1"/>
</dbReference>
<organism evidence="8 9">
    <name type="scientific">Paenibacillus thailandensis</name>
    <dbReference type="NCBI Taxonomy" id="393250"/>
    <lineage>
        <taxon>Bacteria</taxon>
        <taxon>Bacillati</taxon>
        <taxon>Bacillota</taxon>
        <taxon>Bacilli</taxon>
        <taxon>Bacillales</taxon>
        <taxon>Paenibacillaceae</taxon>
        <taxon>Paenibacillus</taxon>
    </lineage>
</organism>
<evidence type="ECO:0000256" key="3">
    <source>
        <dbReference type="ARBA" id="ARBA00022723"/>
    </source>
</evidence>
<evidence type="ECO:0000313" key="9">
    <source>
        <dbReference type="Proteomes" id="UP001597493"/>
    </source>
</evidence>
<feature type="domain" description="2Fe-2S ferredoxin-type" evidence="7">
    <location>
        <begin position="6"/>
        <end position="98"/>
    </location>
</feature>
<sequence length="119" mass="13071">MGNTHVEVTFRPSGRTVKVKPGTTLLAAARRAGVSIRTRCGGNAACLMCKVKVQPDGALSPISDKEQLKLAGLTDERMRLSCQAKVYGRVEAEVPPDPLQEVVRRRLLQQAEEENDTLW</sequence>
<keyword evidence="4" id="KW-0408">Iron</keyword>
<keyword evidence="3" id="KW-0479">Metal-binding</keyword>
<evidence type="ECO:0000256" key="1">
    <source>
        <dbReference type="ARBA" id="ARBA00010914"/>
    </source>
</evidence>